<evidence type="ECO:0000313" key="1">
    <source>
        <dbReference type="EMBL" id="BAQ18343.1"/>
    </source>
</evidence>
<gene>
    <name evidence="1" type="ORF">GL4_2910</name>
</gene>
<keyword evidence="2" id="KW-1185">Reference proteome</keyword>
<sequence>MTSSILNEILVIGLAIAWLLVPLHAPSSTHAKGLQFSITSKLVEA</sequence>
<dbReference type="HOGENOM" id="CLU_3201891_0_0_5"/>
<organism evidence="1 2">
    <name type="scientific">Methyloceanibacter caenitepidi</name>
    <dbReference type="NCBI Taxonomy" id="1384459"/>
    <lineage>
        <taxon>Bacteria</taxon>
        <taxon>Pseudomonadati</taxon>
        <taxon>Pseudomonadota</taxon>
        <taxon>Alphaproteobacteria</taxon>
        <taxon>Hyphomicrobiales</taxon>
        <taxon>Hyphomicrobiaceae</taxon>
        <taxon>Methyloceanibacter</taxon>
    </lineage>
</organism>
<proteinExistence type="predicted"/>
<dbReference type="Proteomes" id="UP000031643">
    <property type="component" value="Chromosome"/>
</dbReference>
<dbReference type="AlphaFoldDB" id="A0A0A8K5X3"/>
<reference evidence="1 2" key="1">
    <citation type="submission" date="2014-09" db="EMBL/GenBank/DDBJ databases">
        <title>Genome sequencing of Methyloceanibacter caenitepidi Gela4.</title>
        <authorList>
            <person name="Takeuchi M."/>
            <person name="Susumu S."/>
            <person name="Kamagata Y."/>
            <person name="Oshima K."/>
            <person name="Hattori M."/>
            <person name="Iwasaki W."/>
        </authorList>
    </citation>
    <scope>NUCLEOTIDE SEQUENCE [LARGE SCALE GENOMIC DNA]</scope>
    <source>
        <strain evidence="1 2">Gela4</strain>
    </source>
</reference>
<name>A0A0A8K5X3_9HYPH</name>
<evidence type="ECO:0000313" key="2">
    <source>
        <dbReference type="Proteomes" id="UP000031643"/>
    </source>
</evidence>
<dbReference type="EMBL" id="AP014648">
    <property type="protein sequence ID" value="BAQ18343.1"/>
    <property type="molecule type" value="Genomic_DNA"/>
</dbReference>
<dbReference type="KEGG" id="mcg:GL4_2910"/>
<dbReference type="STRING" id="1384459.GL4_2910"/>
<protein>
    <submittedName>
        <fullName evidence="1">Uncharacterized protein</fullName>
    </submittedName>
</protein>
<accession>A0A0A8K5X3</accession>